<proteinExistence type="inferred from homology"/>
<dbReference type="InterPro" id="IPR050481">
    <property type="entry name" value="UDP-glycosyltransf_plant"/>
</dbReference>
<dbReference type="CDD" id="cd03784">
    <property type="entry name" value="GT1_Gtf-like"/>
    <property type="match status" value="1"/>
</dbReference>
<dbReference type="Pfam" id="PF00201">
    <property type="entry name" value="UDPGT"/>
    <property type="match status" value="1"/>
</dbReference>
<keyword evidence="3" id="KW-0328">Glycosyltransferase</keyword>
<dbReference type="OrthoDB" id="5835829at2759"/>
<protein>
    <recommendedName>
        <fullName evidence="4">Glycosyltransferase</fullName>
        <ecNumber evidence="4">2.4.1.-</ecNumber>
    </recommendedName>
</protein>
<dbReference type="Proteomes" id="UP001652660">
    <property type="component" value="Chromosome 11c"/>
</dbReference>
<evidence type="ECO:0000256" key="4">
    <source>
        <dbReference type="RuleBase" id="RU362057"/>
    </source>
</evidence>
<dbReference type="AlphaFoldDB" id="A0A6P6V3T9"/>
<dbReference type="RefSeq" id="XP_027097694.1">
    <property type="nucleotide sequence ID" value="XM_027241893.1"/>
</dbReference>
<keyword evidence="5" id="KW-1185">Reference proteome</keyword>
<evidence type="ECO:0000313" key="6">
    <source>
        <dbReference type="RefSeq" id="XP_027097692.1"/>
    </source>
</evidence>
<dbReference type="RefSeq" id="XP_027097693.1">
    <property type="nucleotide sequence ID" value="XM_027241892.1"/>
</dbReference>
<evidence type="ECO:0000313" key="5">
    <source>
        <dbReference type="Proteomes" id="UP001652660"/>
    </source>
</evidence>
<evidence type="ECO:0000313" key="7">
    <source>
        <dbReference type="RefSeq" id="XP_027097693.1"/>
    </source>
</evidence>
<accession>A0A6P6V3T9</accession>
<dbReference type="PROSITE" id="PS00375">
    <property type="entry name" value="UDPGT"/>
    <property type="match status" value="1"/>
</dbReference>
<dbReference type="InterPro" id="IPR002213">
    <property type="entry name" value="UDP_glucos_trans"/>
</dbReference>
<sequence>MEKAELIFIPWPLMGHLAQLVELAKLLISRDERFSITVLISRLPDSLDPVTNKLISSLVDSCTTEALRFYQLPPTNPTPEWSSLTRGYFIQKQLDSQKPHVKDFIQQRKTDQSSSSRLIGVVVDMFSTSMIDVADEFGIPSYVFFTSGAAFLRIMLHFQTLEDDNSQDVSEFSKSETALSFPGYANPIPPSVLPMALVEKQLWSRRFLPCARGYRKAKGILINTFTELEPYALNSLNLLESSPQIYPVGPILNQVQYVSRDVQSGILKWLDEQPPKSVVYISFGSLGSLPVDQVKELANGLERSGYRFLWCLRRPPPKKTIVDFPSEYENYEDVLPEGFLDRTANVGKIVGWVPQLAVLSHAAVGGFVTHCGWNSTLESIWFGVPLATWPLEGEQQLNAFQLVIDLKLSVGITLDYSSRNQNQPLVAAEEIERGIRKVMDSDSEVRKIVKEMSDKSRESIKLGGSSHGSLARLISTMLHDSC</sequence>
<dbReference type="GeneID" id="113717190"/>
<keyword evidence="2 3" id="KW-0808">Transferase</keyword>
<dbReference type="EC" id="2.4.1.-" evidence="4"/>
<evidence type="ECO:0000256" key="3">
    <source>
        <dbReference type="RuleBase" id="RU003718"/>
    </source>
</evidence>
<dbReference type="RefSeq" id="XP_027097692.1">
    <property type="nucleotide sequence ID" value="XM_027241891.1"/>
</dbReference>
<reference evidence="6 7" key="2">
    <citation type="submission" date="2025-04" db="UniProtKB">
        <authorList>
            <consortium name="RefSeq"/>
        </authorList>
    </citation>
    <scope>IDENTIFICATION</scope>
    <source>
        <tissue evidence="6 7">Leaves</tissue>
    </source>
</reference>
<dbReference type="GO" id="GO:0035251">
    <property type="term" value="F:UDP-glucosyltransferase activity"/>
    <property type="evidence" value="ECO:0007669"/>
    <property type="project" value="InterPro"/>
</dbReference>
<dbReference type="FunFam" id="3.40.50.2000:FF:000056">
    <property type="entry name" value="Glycosyltransferase"/>
    <property type="match status" value="1"/>
</dbReference>
<dbReference type="Gene3D" id="3.40.50.2000">
    <property type="entry name" value="Glycogen Phosphorylase B"/>
    <property type="match status" value="2"/>
</dbReference>
<gene>
    <name evidence="6 7 8" type="primary">LOC113717190</name>
</gene>
<reference evidence="5" key="1">
    <citation type="journal article" date="2025" name="Foods">
        <title>Unveiling the Microbial Signatures of Arabica Coffee Cherries: Insights into Ripeness Specific Diversity, Functional Traits, and Implications for Quality and Safety.</title>
        <authorList>
            <consortium name="RefSeq"/>
            <person name="Tenea G.N."/>
            <person name="Cifuentes V."/>
            <person name="Reyes P."/>
            <person name="Cevallos-Vallejos M."/>
        </authorList>
    </citation>
    <scope>NUCLEOTIDE SEQUENCE [LARGE SCALE GENOMIC DNA]</scope>
</reference>
<evidence type="ECO:0000256" key="2">
    <source>
        <dbReference type="ARBA" id="ARBA00022679"/>
    </source>
</evidence>
<dbReference type="SUPFAM" id="SSF53756">
    <property type="entry name" value="UDP-Glycosyltransferase/glycogen phosphorylase"/>
    <property type="match status" value="1"/>
</dbReference>
<organism evidence="5 8">
    <name type="scientific">Coffea arabica</name>
    <name type="common">Arabian coffee</name>
    <dbReference type="NCBI Taxonomy" id="13443"/>
    <lineage>
        <taxon>Eukaryota</taxon>
        <taxon>Viridiplantae</taxon>
        <taxon>Streptophyta</taxon>
        <taxon>Embryophyta</taxon>
        <taxon>Tracheophyta</taxon>
        <taxon>Spermatophyta</taxon>
        <taxon>Magnoliopsida</taxon>
        <taxon>eudicotyledons</taxon>
        <taxon>Gunneridae</taxon>
        <taxon>Pentapetalae</taxon>
        <taxon>asterids</taxon>
        <taxon>lamiids</taxon>
        <taxon>Gentianales</taxon>
        <taxon>Rubiaceae</taxon>
        <taxon>Ixoroideae</taxon>
        <taxon>Gardenieae complex</taxon>
        <taxon>Bertiereae - Coffeeae clade</taxon>
        <taxon>Coffeeae</taxon>
        <taxon>Coffea</taxon>
    </lineage>
</organism>
<evidence type="ECO:0000256" key="1">
    <source>
        <dbReference type="ARBA" id="ARBA00009995"/>
    </source>
</evidence>
<evidence type="ECO:0000313" key="8">
    <source>
        <dbReference type="RefSeq" id="XP_027097694.1"/>
    </source>
</evidence>
<name>A0A6P6V3T9_COFAR</name>
<dbReference type="PANTHER" id="PTHR48048:SF35">
    <property type="entry name" value="UDP-GLYCOSYLTRANSFERASES DOMAIN-CONTAINING PROTEIN"/>
    <property type="match status" value="1"/>
</dbReference>
<dbReference type="PANTHER" id="PTHR48048">
    <property type="entry name" value="GLYCOSYLTRANSFERASE"/>
    <property type="match status" value="1"/>
</dbReference>
<comment type="similarity">
    <text evidence="1 3">Belongs to the UDP-glycosyltransferase family.</text>
</comment>
<dbReference type="InterPro" id="IPR035595">
    <property type="entry name" value="UDP_glycos_trans_CS"/>
</dbReference>